<feature type="coiled-coil region" evidence="1">
    <location>
        <begin position="149"/>
        <end position="176"/>
    </location>
</feature>
<dbReference type="EMBL" id="LGRX02008107">
    <property type="protein sequence ID" value="KAK3273940.1"/>
    <property type="molecule type" value="Genomic_DNA"/>
</dbReference>
<reference evidence="3 4" key="1">
    <citation type="journal article" date="2015" name="Genome Biol. Evol.">
        <title>Comparative Genomics of a Bacterivorous Green Alga Reveals Evolutionary Causalities and Consequences of Phago-Mixotrophic Mode of Nutrition.</title>
        <authorList>
            <person name="Burns J.A."/>
            <person name="Paasch A."/>
            <person name="Narechania A."/>
            <person name="Kim E."/>
        </authorList>
    </citation>
    <scope>NUCLEOTIDE SEQUENCE [LARGE SCALE GENOMIC DNA]</scope>
    <source>
        <strain evidence="3 4">PLY_AMNH</strain>
    </source>
</reference>
<feature type="domain" description="Reverse transcriptase" evidence="2">
    <location>
        <begin position="341"/>
        <end position="615"/>
    </location>
</feature>
<evidence type="ECO:0000256" key="1">
    <source>
        <dbReference type="SAM" id="Coils"/>
    </source>
</evidence>
<gene>
    <name evidence="3" type="ORF">CYMTET_17846</name>
</gene>
<keyword evidence="4" id="KW-1185">Reference proteome</keyword>
<dbReference type="PROSITE" id="PS50878">
    <property type="entry name" value="RT_POL"/>
    <property type="match status" value="1"/>
</dbReference>
<name>A0AAE0G925_9CHLO</name>
<dbReference type="PANTHER" id="PTHR19446">
    <property type="entry name" value="REVERSE TRANSCRIPTASES"/>
    <property type="match status" value="1"/>
</dbReference>
<dbReference type="AlphaFoldDB" id="A0AAE0G925"/>
<dbReference type="InterPro" id="IPR043502">
    <property type="entry name" value="DNA/RNA_pol_sf"/>
</dbReference>
<comment type="caution">
    <text evidence="3">The sequence shown here is derived from an EMBL/GenBank/DDBJ whole genome shotgun (WGS) entry which is preliminary data.</text>
</comment>
<sequence>MGRKAKVHPRIRVPKKGIEDALASYTLKTAEKATASGLLREARRMTKDAVAEVVPVSVSKVRLDQTIKRLIDILRTTAGELLDVPPPSKRRAVHDELTGTIEICNNSTLAEQGGAERLAARLVKVVMLCGEEGIAPRKLKRLTLESDNLKTIRRRLHDIRKQVEESSAREQQLNENGDGDEWKALFWSDRKKALKQLREKEDPCPITNAILCHFYGVEYDNKYRTDRSQMSVDGEEKEILPPFPEEDFEELLQARMREKKAKAETPFTPEQKAEYLAKKLIKRSDVRPADVVNRRFTRKELIRVIKRMLKDKAPGLDGVPYELLKVQGWACLEVLLSILNTSYTISYWPPSMMEGLICLLSKGGNRDNCRQWRPICLLPTIYKVYTGLLNDRMQSFNSIMGNVSRTQKGFVRGENGTAIQVAISRALNEVVARGDRRPGALPSDPTALPPLRQAFIDYQNAFGSVEHALIERALHQGGVPAKMVKIIMCFYSACKVAFQTGEGVSDFVEQLRGIVQGCPLSPTLFILVIDLLIQYVEFKNFKEVKVGEIFLALLAFADDIKLFARTRKEFQRLFEALRVFSEWANLTIKIEKCGQLNIPKLGQHGSRAAPVGSELEIDGKCVPVVGELGYPYLGCFEAERLSAVPNIGHIEKKLEAAVKQMETEDGSAGGLREYATFLEQHIVAVSTYIQFQTQALNRAWTERMDNWIIGKWRMKALQVTNFSASTIGTLVNDIHRVKKRWGGTGIARFNRARESTAVAAAVGLLEQGERLECVVERFNLEHYAKTYGRTPESPHFKDEHGNGLEYRLGKGIQRHEFWAKAMRVATEVGLTLDFDGNSFTRYGARVKLKRKKAGKRLAVDYEDKCWDNLKQNAAQGAYFRAIPTSARESLRLFPRFDLPDKLVVFALVARCDNLPVNVVLVRKQVRFSEACECADCDGSRETVTHVLSGCAARKGMYTVRHNAVADAFVGAIETSLRADGWEIARECFPEPVWSAAGPERNGTQIHRKPDIVLYHVGLRIVLVIEVKCPSELCVGGIQKVLTDAAPRNGGGNLRDDDEALTQGQAYFRSTRRARRDGWQAWARALVVGALGAVDESEVRELVRPLKLENAQIKKAVAAAQVAALKHSRSIWRARCTELGRDEM</sequence>
<evidence type="ECO:0000313" key="4">
    <source>
        <dbReference type="Proteomes" id="UP001190700"/>
    </source>
</evidence>
<evidence type="ECO:0000259" key="2">
    <source>
        <dbReference type="PROSITE" id="PS50878"/>
    </source>
</evidence>
<dbReference type="CDD" id="cd01650">
    <property type="entry name" value="RT_nLTR_like"/>
    <property type="match status" value="1"/>
</dbReference>
<protein>
    <recommendedName>
        <fullName evidence="2">Reverse transcriptase domain-containing protein</fullName>
    </recommendedName>
</protein>
<organism evidence="3 4">
    <name type="scientific">Cymbomonas tetramitiformis</name>
    <dbReference type="NCBI Taxonomy" id="36881"/>
    <lineage>
        <taxon>Eukaryota</taxon>
        <taxon>Viridiplantae</taxon>
        <taxon>Chlorophyta</taxon>
        <taxon>Pyramimonadophyceae</taxon>
        <taxon>Pyramimonadales</taxon>
        <taxon>Pyramimonadaceae</taxon>
        <taxon>Cymbomonas</taxon>
    </lineage>
</organism>
<dbReference type="Proteomes" id="UP001190700">
    <property type="component" value="Unassembled WGS sequence"/>
</dbReference>
<dbReference type="SUPFAM" id="SSF56672">
    <property type="entry name" value="DNA/RNA polymerases"/>
    <property type="match status" value="1"/>
</dbReference>
<dbReference type="InterPro" id="IPR000477">
    <property type="entry name" value="RT_dom"/>
</dbReference>
<dbReference type="Pfam" id="PF00078">
    <property type="entry name" value="RVT_1"/>
    <property type="match status" value="1"/>
</dbReference>
<proteinExistence type="predicted"/>
<evidence type="ECO:0000313" key="3">
    <source>
        <dbReference type="EMBL" id="KAK3273940.1"/>
    </source>
</evidence>
<accession>A0AAE0G925</accession>
<keyword evidence="1" id="KW-0175">Coiled coil</keyword>